<dbReference type="EMBL" id="SOSA01000001">
    <property type="protein sequence ID" value="THD00504.1"/>
    <property type="molecule type" value="Genomic_DNA"/>
</dbReference>
<evidence type="ECO:0000256" key="1">
    <source>
        <dbReference type="SAM" id="SignalP"/>
    </source>
</evidence>
<keyword evidence="1" id="KW-0732">Signal</keyword>
<organism evidence="2 3">
    <name type="scientific">Aspergillus tanneri</name>
    <dbReference type="NCBI Taxonomy" id="1220188"/>
    <lineage>
        <taxon>Eukaryota</taxon>
        <taxon>Fungi</taxon>
        <taxon>Dikarya</taxon>
        <taxon>Ascomycota</taxon>
        <taxon>Pezizomycotina</taxon>
        <taxon>Eurotiomycetes</taxon>
        <taxon>Eurotiomycetidae</taxon>
        <taxon>Eurotiales</taxon>
        <taxon>Aspergillaceae</taxon>
        <taxon>Aspergillus</taxon>
        <taxon>Aspergillus subgen. Circumdati</taxon>
    </lineage>
</organism>
<feature type="signal peptide" evidence="1">
    <location>
        <begin position="1"/>
        <end position="20"/>
    </location>
</feature>
<feature type="chain" id="PRO_5020755975" description="Ubiquitin 3 binding protein But2 C-terminal domain-containing protein" evidence="1">
    <location>
        <begin position="21"/>
        <end position="155"/>
    </location>
</feature>
<accession>A0A4S3JYJ7</accession>
<gene>
    <name evidence="2" type="ORF">EYZ11_000068</name>
</gene>
<name>A0A4S3JYJ7_9EURO</name>
<proteinExistence type="predicted"/>
<sequence>MRFISLLATALAVAPSTVYGYGVFSVELSYHEDCHPGNKPTQALGAPKHETATKDTCAKIPTKHSMSIDSYSFSATAVTKDTTEKCHGIGIFSNEECVGYPEMVIPIHPGEVHVKTPCFSDLPYQKHLGLILFDYPEYTSTDFRACLIEDVIKRQ</sequence>
<keyword evidence="3" id="KW-1185">Reference proteome</keyword>
<evidence type="ECO:0000313" key="3">
    <source>
        <dbReference type="Proteomes" id="UP000308092"/>
    </source>
</evidence>
<dbReference type="Proteomes" id="UP000308092">
    <property type="component" value="Unassembled WGS sequence"/>
</dbReference>
<dbReference type="AlphaFoldDB" id="A0A4S3JYJ7"/>
<evidence type="ECO:0000313" key="2">
    <source>
        <dbReference type="EMBL" id="THD00504.1"/>
    </source>
</evidence>
<evidence type="ECO:0008006" key="4">
    <source>
        <dbReference type="Google" id="ProtNLM"/>
    </source>
</evidence>
<comment type="caution">
    <text evidence="2">The sequence shown here is derived from an EMBL/GenBank/DDBJ whole genome shotgun (WGS) entry which is preliminary data.</text>
</comment>
<dbReference type="VEuPathDB" id="FungiDB:EYZ11_000068"/>
<protein>
    <recommendedName>
        <fullName evidence="4">Ubiquitin 3 binding protein But2 C-terminal domain-containing protein</fullName>
    </recommendedName>
</protein>
<reference evidence="2 3" key="1">
    <citation type="submission" date="2019-03" db="EMBL/GenBank/DDBJ databases">
        <title>The genome sequence of a newly discovered highly antifungal drug resistant Aspergillus species, Aspergillus tanneri NIH 1004.</title>
        <authorList>
            <person name="Mounaud S."/>
            <person name="Singh I."/>
            <person name="Joardar V."/>
            <person name="Pakala S."/>
            <person name="Pakala S."/>
            <person name="Venepally P."/>
            <person name="Hoover J."/>
            <person name="Nierman W."/>
            <person name="Chung J."/>
            <person name="Losada L."/>
        </authorList>
    </citation>
    <scope>NUCLEOTIDE SEQUENCE [LARGE SCALE GENOMIC DNA]</scope>
    <source>
        <strain evidence="2 3">NIH1004</strain>
    </source>
</reference>